<name>A0ABV4P4C4_9GAMM</name>
<dbReference type="Proteomes" id="UP001569428">
    <property type="component" value="Unassembled WGS sequence"/>
</dbReference>
<dbReference type="InterPro" id="IPR002559">
    <property type="entry name" value="Transposase_11"/>
</dbReference>
<dbReference type="Pfam" id="PF01609">
    <property type="entry name" value="DDE_Tnp_1"/>
    <property type="match status" value="1"/>
</dbReference>
<organism evidence="2 3">
    <name type="scientific">Microbulbifer epialgicus</name>
    <dbReference type="NCBI Taxonomy" id="393907"/>
    <lineage>
        <taxon>Bacteria</taxon>
        <taxon>Pseudomonadati</taxon>
        <taxon>Pseudomonadota</taxon>
        <taxon>Gammaproteobacteria</taxon>
        <taxon>Cellvibrionales</taxon>
        <taxon>Microbulbiferaceae</taxon>
        <taxon>Microbulbifer</taxon>
    </lineage>
</organism>
<evidence type="ECO:0000259" key="1">
    <source>
        <dbReference type="Pfam" id="PF01609"/>
    </source>
</evidence>
<evidence type="ECO:0000313" key="2">
    <source>
        <dbReference type="EMBL" id="MFA0812568.1"/>
    </source>
</evidence>
<comment type="caution">
    <text evidence="2">The sequence shown here is derived from an EMBL/GenBank/DDBJ whole genome shotgun (WGS) entry which is preliminary data.</text>
</comment>
<dbReference type="EMBL" id="JBGMEK010000045">
    <property type="protein sequence ID" value="MFA0812568.1"/>
    <property type="molecule type" value="Genomic_DNA"/>
</dbReference>
<evidence type="ECO:0000313" key="3">
    <source>
        <dbReference type="Proteomes" id="UP001569428"/>
    </source>
</evidence>
<feature type="domain" description="Transposase IS4-like" evidence="1">
    <location>
        <begin position="1"/>
        <end position="33"/>
    </location>
</feature>
<accession>A0ABV4P4C4</accession>
<keyword evidence="3" id="KW-1185">Reference proteome</keyword>
<proteinExistence type="predicted"/>
<gene>
    <name evidence="2" type="ORF">ACCI49_16770</name>
</gene>
<sequence>MHIGVGDVTGFVHSVDTTPANTYDITATKQVLHCEELKERKMDW</sequence>
<protein>
    <submittedName>
        <fullName evidence="2">Transposase</fullName>
    </submittedName>
</protein>
<dbReference type="RefSeq" id="WP_371840258.1">
    <property type="nucleotide sequence ID" value="NZ_JBGMEK010000045.1"/>
</dbReference>
<reference evidence="2 3" key="1">
    <citation type="submission" date="2024-08" db="EMBL/GenBank/DDBJ databases">
        <authorList>
            <person name="Ishaq N."/>
        </authorList>
    </citation>
    <scope>NUCLEOTIDE SEQUENCE [LARGE SCALE GENOMIC DNA]</scope>
    <source>
        <strain evidence="2 3">DSM 18651</strain>
    </source>
</reference>